<dbReference type="InterPro" id="IPR001173">
    <property type="entry name" value="Glyco_trans_2-like"/>
</dbReference>
<dbReference type="Gene3D" id="3.90.550.10">
    <property type="entry name" value="Spore Coat Polysaccharide Biosynthesis Protein SpsA, Chain A"/>
    <property type="match status" value="1"/>
</dbReference>
<reference evidence="3 4" key="1">
    <citation type="submission" date="2018-04" db="EMBL/GenBank/DDBJ databases">
        <title>Complete genome sequence of the nitrogen-fixing bacterium Azospirillum humicireducens type strain SgZ-5.</title>
        <authorList>
            <person name="Yu Z."/>
        </authorList>
    </citation>
    <scope>NUCLEOTIDE SEQUENCE [LARGE SCALE GENOMIC DNA]</scope>
    <source>
        <strain evidence="3 4">SgZ-5</strain>
        <plasmid evidence="3 4">pYZ4</plasmid>
    </source>
</reference>
<feature type="domain" description="Glycosyltransferase 2-like" evidence="2">
    <location>
        <begin position="78"/>
        <end position="219"/>
    </location>
</feature>
<protein>
    <recommendedName>
        <fullName evidence="2">Glycosyltransferase 2-like domain-containing protein</fullName>
    </recommendedName>
</protein>
<proteinExistence type="predicted"/>
<feature type="region of interest" description="Disordered" evidence="1">
    <location>
        <begin position="1"/>
        <end position="24"/>
    </location>
</feature>
<name>A0A2R4VUN1_9PROT</name>
<keyword evidence="4" id="KW-1185">Reference proteome</keyword>
<geneLocation type="plasmid" evidence="3 4">
    <name>pYZ4</name>
</geneLocation>
<sequence>MGSAAGLPELGRRRAARARPSAAGDAARTGARRLAALCRFLASLQLREGPLVSPMHAMQDDTHLLDCIVRFHDPRRLAELERCVFSLIGQRYRPLNIVLVLQRFTPAEVAATEAALAPVLSLPGAPSLTVRNWNGETVADARTHLLNCGVEAAQGRYLAFLDYDDLLFPEAYELLVAKLRDQEAAIAFASVQVMQVEVRDRFFRTIGPQTPTYRGRDLGDLLDHNFCPIHSYLLDRSKLPADLLRFDPTLTIEEDYDLLLRICAQYPADFSLIGTEIGYYIYKTDGSNTVGQAGGLSGEKLALYETVQRRIRERKAMTPVSVPIQARLGLAHPQAGRSILEVHRQLQTSGRLKQKLGELTSLR</sequence>
<gene>
    <name evidence="3" type="ORF">A6A40_24210</name>
</gene>
<dbReference type="EMBL" id="CP028905">
    <property type="protein sequence ID" value="AWB08137.1"/>
    <property type="molecule type" value="Genomic_DNA"/>
</dbReference>
<dbReference type="CDD" id="cd00761">
    <property type="entry name" value="Glyco_tranf_GTA_type"/>
    <property type="match status" value="1"/>
</dbReference>
<keyword evidence="3" id="KW-0614">Plasmid</keyword>
<evidence type="ECO:0000259" key="2">
    <source>
        <dbReference type="Pfam" id="PF00535"/>
    </source>
</evidence>
<dbReference type="SUPFAM" id="SSF53448">
    <property type="entry name" value="Nucleotide-diphospho-sugar transferases"/>
    <property type="match status" value="1"/>
</dbReference>
<evidence type="ECO:0000256" key="1">
    <source>
        <dbReference type="SAM" id="MobiDB-lite"/>
    </source>
</evidence>
<dbReference type="InterPro" id="IPR029044">
    <property type="entry name" value="Nucleotide-diphossugar_trans"/>
</dbReference>
<dbReference type="Proteomes" id="UP000077405">
    <property type="component" value="Plasmid pYZ4"/>
</dbReference>
<evidence type="ECO:0000313" key="4">
    <source>
        <dbReference type="Proteomes" id="UP000077405"/>
    </source>
</evidence>
<accession>A0A2R4VUN1</accession>
<organism evidence="3 4">
    <name type="scientific">Azospirillum humicireducens</name>
    <dbReference type="NCBI Taxonomy" id="1226968"/>
    <lineage>
        <taxon>Bacteria</taxon>
        <taxon>Pseudomonadati</taxon>
        <taxon>Pseudomonadota</taxon>
        <taxon>Alphaproteobacteria</taxon>
        <taxon>Rhodospirillales</taxon>
        <taxon>Azospirillaceae</taxon>
        <taxon>Azospirillum</taxon>
    </lineage>
</organism>
<evidence type="ECO:0000313" key="3">
    <source>
        <dbReference type="EMBL" id="AWB08137.1"/>
    </source>
</evidence>
<dbReference type="AlphaFoldDB" id="A0A2R4VUN1"/>
<dbReference type="KEGG" id="ahu:A6A40_24210"/>
<dbReference type="Pfam" id="PF00535">
    <property type="entry name" value="Glycos_transf_2"/>
    <property type="match status" value="1"/>
</dbReference>